<organism evidence="1 2">
    <name type="scientific">Pseudomonas luteola</name>
    <dbReference type="NCBI Taxonomy" id="47886"/>
    <lineage>
        <taxon>Bacteria</taxon>
        <taxon>Pseudomonadati</taxon>
        <taxon>Pseudomonadota</taxon>
        <taxon>Gammaproteobacteria</taxon>
        <taxon>Pseudomonadales</taxon>
        <taxon>Pseudomonadaceae</taxon>
        <taxon>Pseudomonas</taxon>
    </lineage>
</organism>
<dbReference type="EMBL" id="JADMCD010000014">
    <property type="protein sequence ID" value="MBF8643107.1"/>
    <property type="molecule type" value="Genomic_DNA"/>
</dbReference>
<proteinExistence type="predicted"/>
<accession>A0ABS0FRX9</accession>
<dbReference type="Proteomes" id="UP000626180">
    <property type="component" value="Unassembled WGS sequence"/>
</dbReference>
<dbReference type="RefSeq" id="WP_196122162.1">
    <property type="nucleotide sequence ID" value="NZ_JADMCD010000014.1"/>
</dbReference>
<reference evidence="1 2" key="1">
    <citation type="submission" date="2020-10" db="EMBL/GenBank/DDBJ databases">
        <title>Genome sequences of Pseudomonas isolates.</title>
        <authorList>
            <person name="Wessels L."/>
            <person name="Reich F."/>
            <person name="Hammerl J."/>
        </authorList>
    </citation>
    <scope>NUCLEOTIDE SEQUENCE [LARGE SCALE GENOMIC DNA]</scope>
    <source>
        <strain evidence="1 2">20-MO00624-0</strain>
    </source>
</reference>
<comment type="caution">
    <text evidence="1">The sequence shown here is derived from an EMBL/GenBank/DDBJ whole genome shotgun (WGS) entry which is preliminary data.</text>
</comment>
<protein>
    <recommendedName>
        <fullName evidence="3">PRTRC system protein F</fullName>
    </recommendedName>
</protein>
<gene>
    <name evidence="1" type="ORF">IRZ65_20770</name>
</gene>
<keyword evidence="2" id="KW-1185">Reference proteome</keyword>
<evidence type="ECO:0000313" key="1">
    <source>
        <dbReference type="EMBL" id="MBF8643107.1"/>
    </source>
</evidence>
<sequence>MGTPEYSISTGHYPFPAATLTPLMLPAVSLAMREAVSTAFETHESYRVDSQGHALLCRDAFDSGLIDEKALEVLAVYPNTYGLHLLTQRAVTAIEQRMLIQKKGLIPGIKKRVRQLSQPVIDEPFVARLTAACIRQELVELEDVEPELAEGPACMPQLLALCQAALQDVLMTEGEKLRWHFEATIENEKFVLYASEFNEISLSIPLDREDCRELNVLIFKTLDAMSWFLVPFHTPMSFIGPEGVYSHLHSEAYMALKERLAVWGEAELLDYLKDTPSEDLPFEDWALGLDGEPDEDAYARAAATLLELHDFDQHCNFRLDHRTGCDHKAEMQTLIRQIDDSLATAPPYTAVLATLREALEVCIAAAESGFSFNERDFETSAEDSVGFFETLYASVAGGRFSLLEDDAYDHFDGYAQNSCGLFVAFPLSHESLEMQVLPVLRRTQQCLYLLDKLDTVLEEFKHVS</sequence>
<evidence type="ECO:0008006" key="3">
    <source>
        <dbReference type="Google" id="ProtNLM"/>
    </source>
</evidence>
<name>A0ABS0FRX9_PSELU</name>
<evidence type="ECO:0000313" key="2">
    <source>
        <dbReference type="Proteomes" id="UP000626180"/>
    </source>
</evidence>